<dbReference type="GO" id="GO:0055085">
    <property type="term" value="P:transmembrane transport"/>
    <property type="evidence" value="ECO:0007669"/>
    <property type="project" value="InterPro"/>
</dbReference>
<keyword evidence="3 8" id="KW-0813">Transport</keyword>
<dbReference type="PANTHER" id="PTHR30477">
    <property type="entry name" value="ABC-TRANSPORTER METAL-BINDING PROTEIN"/>
    <property type="match status" value="1"/>
</dbReference>
<evidence type="ECO:0000313" key="11">
    <source>
        <dbReference type="Proteomes" id="UP000042527"/>
    </source>
</evidence>
<evidence type="ECO:0000256" key="5">
    <source>
        <dbReference type="ARBA" id="ARBA00022692"/>
    </source>
</evidence>
<feature type="transmembrane region" description="Helical" evidence="9">
    <location>
        <begin position="229"/>
        <end position="248"/>
    </location>
</feature>
<dbReference type="PANTHER" id="PTHR30477:SF8">
    <property type="entry name" value="METAL TRANSPORT SYSTEM MEMBRANE PROTEIN CT_070-RELATED"/>
    <property type="match status" value="1"/>
</dbReference>
<dbReference type="EMBL" id="CDNC01000002">
    <property type="protein sequence ID" value="CEM60754.1"/>
    <property type="molecule type" value="Genomic_DNA"/>
</dbReference>
<dbReference type="AlphaFoldDB" id="A0A0B7GQ85"/>
<evidence type="ECO:0000256" key="8">
    <source>
        <dbReference type="RuleBase" id="RU003943"/>
    </source>
</evidence>
<proteinExistence type="inferred from homology"/>
<dbReference type="Proteomes" id="UP000042527">
    <property type="component" value="Unassembled WGS sequence"/>
</dbReference>
<organism evidence="10 11">
    <name type="scientific">Treponema phagedenis</name>
    <dbReference type="NCBI Taxonomy" id="162"/>
    <lineage>
        <taxon>Bacteria</taxon>
        <taxon>Pseudomonadati</taxon>
        <taxon>Spirochaetota</taxon>
        <taxon>Spirochaetia</taxon>
        <taxon>Spirochaetales</taxon>
        <taxon>Treponemataceae</taxon>
        <taxon>Treponema</taxon>
    </lineage>
</organism>
<dbReference type="InterPro" id="IPR001626">
    <property type="entry name" value="ABC_TroCD"/>
</dbReference>
<accession>A0A0B7GQ85</accession>
<feature type="transmembrane region" description="Helical" evidence="9">
    <location>
        <begin position="254"/>
        <end position="272"/>
    </location>
</feature>
<feature type="transmembrane region" description="Helical" evidence="9">
    <location>
        <begin position="57"/>
        <end position="77"/>
    </location>
</feature>
<feature type="transmembrane region" description="Helical" evidence="9">
    <location>
        <begin position="142"/>
        <end position="160"/>
    </location>
</feature>
<keyword evidence="5 8" id="KW-0812">Transmembrane</keyword>
<comment type="similarity">
    <text evidence="2 8">Belongs to the ABC-3 integral membrane protein family.</text>
</comment>
<dbReference type="SUPFAM" id="SSF81345">
    <property type="entry name" value="ABC transporter involved in vitamin B12 uptake, BtuC"/>
    <property type="match status" value="1"/>
</dbReference>
<evidence type="ECO:0000256" key="9">
    <source>
        <dbReference type="SAM" id="Phobius"/>
    </source>
</evidence>
<dbReference type="GO" id="GO:0043190">
    <property type="term" value="C:ATP-binding cassette (ABC) transporter complex"/>
    <property type="evidence" value="ECO:0007669"/>
    <property type="project" value="InterPro"/>
</dbReference>
<keyword evidence="4" id="KW-1003">Cell membrane</keyword>
<feature type="transmembrane region" description="Helical" evidence="9">
    <location>
        <begin position="35"/>
        <end position="51"/>
    </location>
</feature>
<evidence type="ECO:0000256" key="1">
    <source>
        <dbReference type="ARBA" id="ARBA00004651"/>
    </source>
</evidence>
<evidence type="ECO:0000256" key="2">
    <source>
        <dbReference type="ARBA" id="ARBA00008034"/>
    </source>
</evidence>
<dbReference type="Gene3D" id="1.10.3470.10">
    <property type="entry name" value="ABC transporter involved in vitamin B12 uptake, BtuC"/>
    <property type="match status" value="1"/>
</dbReference>
<evidence type="ECO:0000256" key="4">
    <source>
        <dbReference type="ARBA" id="ARBA00022475"/>
    </source>
</evidence>
<evidence type="ECO:0000256" key="3">
    <source>
        <dbReference type="ARBA" id="ARBA00022448"/>
    </source>
</evidence>
<evidence type="ECO:0000256" key="7">
    <source>
        <dbReference type="ARBA" id="ARBA00023136"/>
    </source>
</evidence>
<feature type="transmembrane region" description="Helical" evidence="9">
    <location>
        <begin position="181"/>
        <end position="199"/>
    </location>
</feature>
<feature type="transmembrane region" description="Helical" evidence="9">
    <location>
        <begin position="205"/>
        <end position="222"/>
    </location>
</feature>
<dbReference type="Pfam" id="PF00950">
    <property type="entry name" value="ABC-3"/>
    <property type="match status" value="1"/>
</dbReference>
<feature type="transmembrane region" description="Helical" evidence="9">
    <location>
        <begin position="6"/>
        <end position="26"/>
    </location>
</feature>
<evidence type="ECO:0000256" key="6">
    <source>
        <dbReference type="ARBA" id="ARBA00022989"/>
    </source>
</evidence>
<gene>
    <name evidence="10" type="primary">troD</name>
    <name evidence="10" type="ORF">TPHV1_100074</name>
</gene>
<feature type="transmembrane region" description="Helical" evidence="9">
    <location>
        <begin position="89"/>
        <end position="109"/>
    </location>
</feature>
<name>A0A0B7GQ85_TREPH</name>
<dbReference type="CDD" id="cd06550">
    <property type="entry name" value="TM_ABC_iron-siderophores_like"/>
    <property type="match status" value="1"/>
</dbReference>
<comment type="subcellular location">
    <subcellularLocation>
        <location evidence="1 8">Cell membrane</location>
        <topology evidence="1 8">Multi-pass membrane protein</topology>
    </subcellularLocation>
</comment>
<dbReference type="InterPro" id="IPR037294">
    <property type="entry name" value="ABC_BtuC-like"/>
</dbReference>
<dbReference type="GO" id="GO:0010043">
    <property type="term" value="P:response to zinc ion"/>
    <property type="evidence" value="ECO:0007669"/>
    <property type="project" value="TreeGrafter"/>
</dbReference>
<keyword evidence="7 9" id="KW-0472">Membrane</keyword>
<sequence length="367" mass="39464">MMELETILIAIIVSLSCSLCGVFLVLRRMSLMSDAISHSILLGIVLGYFLSKSLSSSVPVIGAVFAGMASVLFTELLQKTRLVKSDAAIGLVFPAMFSAGVILVSLYAGNVHLDIDAVLLGEIGLAPLDRIMFFGVSVPRSMVSMGAVLLLNLVFLTLFFKELKISTFDPGLSKSLGFSPTLINYGLMLAVSITCVGSFDSVGAVLVIALMITPSAAALLLTDDLLTMLILAGLLASLSAISGFFVAVKIDGSIAGAMAAMTGVIFCIVYLFSPKHGFIRRRLSVQKLRMDFWLSMLSVHLFTHQGTAEERNECTEQHLVDRLNWTNRKARLIVATAQKRGLVQNKDGLLILSEKGDALARKAITEI</sequence>
<evidence type="ECO:0000313" key="10">
    <source>
        <dbReference type="EMBL" id="CEM60754.1"/>
    </source>
</evidence>
<keyword evidence="6 9" id="KW-1133">Transmembrane helix</keyword>
<protein>
    <submittedName>
        <fullName evidence="10">Zinc transport system membrane protein TroD</fullName>
    </submittedName>
</protein>
<reference evidence="11" key="1">
    <citation type="submission" date="2015-01" db="EMBL/GenBank/DDBJ databases">
        <authorList>
            <person name="Manzoor Shahid"/>
            <person name="Zubair Saima"/>
        </authorList>
    </citation>
    <scope>NUCLEOTIDE SEQUENCE [LARGE SCALE GENOMIC DNA]</scope>
    <source>
        <strain evidence="11">V1</strain>
    </source>
</reference>
<keyword evidence="11" id="KW-1185">Reference proteome</keyword>